<proteinExistence type="predicted"/>
<keyword evidence="2" id="KW-1185">Reference proteome</keyword>
<dbReference type="PANTHER" id="PTHR45125">
    <property type="entry name" value="F21J9.4-RELATED"/>
    <property type="match status" value="1"/>
</dbReference>
<evidence type="ECO:0000313" key="1">
    <source>
        <dbReference type="EMBL" id="KAK3230266.1"/>
    </source>
</evidence>
<evidence type="ECO:0000313" key="2">
    <source>
        <dbReference type="Proteomes" id="UP001281410"/>
    </source>
</evidence>
<protein>
    <submittedName>
        <fullName evidence="1">Uncharacterized protein</fullName>
    </submittedName>
</protein>
<organism evidence="1 2">
    <name type="scientific">Dipteronia sinensis</name>
    <dbReference type="NCBI Taxonomy" id="43782"/>
    <lineage>
        <taxon>Eukaryota</taxon>
        <taxon>Viridiplantae</taxon>
        <taxon>Streptophyta</taxon>
        <taxon>Embryophyta</taxon>
        <taxon>Tracheophyta</taxon>
        <taxon>Spermatophyta</taxon>
        <taxon>Magnoliopsida</taxon>
        <taxon>eudicotyledons</taxon>
        <taxon>Gunneridae</taxon>
        <taxon>Pentapetalae</taxon>
        <taxon>rosids</taxon>
        <taxon>malvids</taxon>
        <taxon>Sapindales</taxon>
        <taxon>Sapindaceae</taxon>
        <taxon>Hippocastanoideae</taxon>
        <taxon>Acereae</taxon>
        <taxon>Dipteronia</taxon>
    </lineage>
</organism>
<dbReference type="Proteomes" id="UP001281410">
    <property type="component" value="Unassembled WGS sequence"/>
</dbReference>
<accession>A0AAE0B5P1</accession>
<gene>
    <name evidence="1" type="ORF">Dsin_002147</name>
</gene>
<comment type="caution">
    <text evidence="1">The sequence shown here is derived from an EMBL/GenBank/DDBJ whole genome shotgun (WGS) entry which is preliminary data.</text>
</comment>
<dbReference type="EMBL" id="JANJYJ010000001">
    <property type="protein sequence ID" value="KAK3230266.1"/>
    <property type="molecule type" value="Genomic_DNA"/>
</dbReference>
<dbReference type="PANTHER" id="PTHR45125:SF36">
    <property type="entry name" value="BNAC01G27460D PROTEIN"/>
    <property type="match status" value="1"/>
</dbReference>
<name>A0AAE0B5P1_9ROSI</name>
<dbReference type="AlphaFoldDB" id="A0AAE0B5P1"/>
<reference evidence="1" key="1">
    <citation type="journal article" date="2023" name="Plant J.">
        <title>Genome sequences and population genomics provide insights into the demographic history, inbreeding, and mutation load of two 'living fossil' tree species of Dipteronia.</title>
        <authorList>
            <person name="Feng Y."/>
            <person name="Comes H.P."/>
            <person name="Chen J."/>
            <person name="Zhu S."/>
            <person name="Lu R."/>
            <person name="Zhang X."/>
            <person name="Li P."/>
            <person name="Qiu J."/>
            <person name="Olsen K.M."/>
            <person name="Qiu Y."/>
        </authorList>
    </citation>
    <scope>NUCLEOTIDE SEQUENCE</scope>
    <source>
        <strain evidence="1">NBL</strain>
    </source>
</reference>
<sequence length="74" mass="8371">MQTILSAVGKMRGIIRQIESLNPSGASETDIITQAKILLIQDNKYKKGFKFDHVWLILKDMQKFADNDTATLAF</sequence>